<evidence type="ECO:0000256" key="1">
    <source>
        <dbReference type="SAM" id="MobiDB-lite"/>
    </source>
</evidence>
<proteinExistence type="predicted"/>
<dbReference type="GeneID" id="106672905"/>
<accession>A0A8I6SRA2</accession>
<organism evidence="2 3">
    <name type="scientific">Cimex lectularius</name>
    <name type="common">Bed bug</name>
    <name type="synonym">Acanthia lectularia</name>
    <dbReference type="NCBI Taxonomy" id="79782"/>
    <lineage>
        <taxon>Eukaryota</taxon>
        <taxon>Metazoa</taxon>
        <taxon>Ecdysozoa</taxon>
        <taxon>Arthropoda</taxon>
        <taxon>Hexapoda</taxon>
        <taxon>Insecta</taxon>
        <taxon>Pterygota</taxon>
        <taxon>Neoptera</taxon>
        <taxon>Paraneoptera</taxon>
        <taxon>Hemiptera</taxon>
        <taxon>Heteroptera</taxon>
        <taxon>Panheteroptera</taxon>
        <taxon>Cimicomorpha</taxon>
        <taxon>Cimicidae</taxon>
        <taxon>Cimex</taxon>
    </lineage>
</organism>
<evidence type="ECO:0000313" key="3">
    <source>
        <dbReference type="Proteomes" id="UP000494040"/>
    </source>
</evidence>
<protein>
    <submittedName>
        <fullName evidence="2">Uncharacterized protein</fullName>
    </submittedName>
</protein>
<feature type="compositionally biased region" description="Basic residues" evidence="1">
    <location>
        <begin position="511"/>
        <end position="540"/>
    </location>
</feature>
<dbReference type="EnsemblMetazoa" id="XM_024224593.1">
    <property type="protein sequence ID" value="XP_024080361.1"/>
    <property type="gene ID" value="LOC106672905"/>
</dbReference>
<dbReference type="Proteomes" id="UP000494040">
    <property type="component" value="Unassembled WGS sequence"/>
</dbReference>
<keyword evidence="3" id="KW-1185">Reference proteome</keyword>
<feature type="region of interest" description="Disordered" evidence="1">
    <location>
        <begin position="329"/>
        <end position="433"/>
    </location>
</feature>
<dbReference type="OrthoDB" id="10673347at2759"/>
<evidence type="ECO:0000313" key="2">
    <source>
        <dbReference type="EnsemblMetazoa" id="XP_024080361.1"/>
    </source>
</evidence>
<dbReference type="AlphaFoldDB" id="A0A8I6SRA2"/>
<sequence length="540" mass="61474">MELTLKYSDHSVLNNVLPDWNKMVEENESLWLPDVNNVPLANVFIDTESNEVHIDDKIIRLPVDSVPTTQVIQKIETGSDAPIYLRSLPLTLETIVTLSSESYLIDEGNVKQFTMGELANLVHINDFTTNMYSFWILDTLGTIIWEARKKNMAMENQATLINWFFYFIRTLKYTSLPRKEFFRIIKPLFLRTEEWMNTNLTPTVPLITGKNISLPLKLKKKQKAPSNEFVGEANLGKMPSEYMDNNPQPRQSQIFYMAGSEILDLGQDLKIYAEKIYNIFSGRLEYEIIREVFWNEPIIETVQLSDRIMIPKPLKSKIDVFNLMQDGAPQTSQAGKQAAKKKSISGGSRKSVSRKSVSRKSVSRKSVTKSDSRKSVSRKSVTKSDSRKSVSRKSVSRKSVSGGKGGKGGPGKSGSKQSSTKESTVKKDSRKVSSAANLEMLARAMAEKAKREEQTCLQFLKDAVEPNFVKNLFGYIDLHNLPDKWKKYIIERGLDLKETKDSSEKQSTKKQSARRQSAKRQSTRRQSAKRQSTRRQSKKK</sequence>
<dbReference type="RefSeq" id="XP_024080361.1">
    <property type="nucleotide sequence ID" value="XM_024224593.1"/>
</dbReference>
<dbReference type="KEGG" id="clec:106672905"/>
<feature type="compositionally biased region" description="Basic and acidic residues" evidence="1">
    <location>
        <begin position="496"/>
        <end position="507"/>
    </location>
</feature>
<feature type="region of interest" description="Disordered" evidence="1">
    <location>
        <begin position="496"/>
        <end position="540"/>
    </location>
</feature>
<feature type="compositionally biased region" description="Gly residues" evidence="1">
    <location>
        <begin position="402"/>
        <end position="412"/>
    </location>
</feature>
<feature type="compositionally biased region" description="Basic residues" evidence="1">
    <location>
        <begin position="351"/>
        <end position="367"/>
    </location>
</feature>
<name>A0A8I6SRA2_CIMLE</name>
<reference evidence="2" key="1">
    <citation type="submission" date="2022-01" db="UniProtKB">
        <authorList>
            <consortium name="EnsemblMetazoa"/>
        </authorList>
    </citation>
    <scope>IDENTIFICATION</scope>
</reference>